<dbReference type="NCBIfam" id="NF000832">
    <property type="entry name" value="PRK00070.3-2"/>
    <property type="match status" value="1"/>
</dbReference>
<feature type="binding site" evidence="8">
    <location>
        <position position="50"/>
    </location>
    <ligand>
        <name>Mg(2+)</name>
        <dbReference type="ChEBI" id="CHEBI:18420"/>
    </ligand>
</feature>
<proteinExistence type="inferred from homology"/>
<evidence type="ECO:0000256" key="8">
    <source>
        <dbReference type="HAMAP-Rule" id="MF_00101"/>
    </source>
</evidence>
<keyword evidence="8" id="KW-0963">Cytoplasm</keyword>
<dbReference type="GO" id="GO:0006633">
    <property type="term" value="P:fatty acid biosynthetic process"/>
    <property type="evidence" value="ECO:0007669"/>
    <property type="project" value="UniProtKB-UniRule"/>
</dbReference>
<reference evidence="10 11" key="1">
    <citation type="submission" date="2020-07" db="EMBL/GenBank/DDBJ databases">
        <title>Sequencing the genomes of 1000 actinobacteria strains.</title>
        <authorList>
            <person name="Klenk H.-P."/>
        </authorList>
    </citation>
    <scope>NUCLEOTIDE SEQUENCE [LARGE SCALE GENOMIC DNA]</scope>
    <source>
        <strain evidence="10 11">DSM 29531</strain>
    </source>
</reference>
<evidence type="ECO:0000313" key="10">
    <source>
        <dbReference type="EMBL" id="NYJ73750.1"/>
    </source>
</evidence>
<feature type="domain" description="4'-phosphopantetheinyl transferase" evidence="9">
    <location>
        <begin position="4"/>
        <end position="92"/>
    </location>
</feature>
<keyword evidence="4 8" id="KW-0276">Fatty acid metabolism</keyword>
<evidence type="ECO:0000256" key="2">
    <source>
        <dbReference type="ARBA" id="ARBA00022679"/>
    </source>
</evidence>
<dbReference type="InterPro" id="IPR004568">
    <property type="entry name" value="Ppantetheine-prot_Trfase_dom"/>
</dbReference>
<feature type="binding site" evidence="8">
    <location>
        <position position="8"/>
    </location>
    <ligand>
        <name>Mg(2+)</name>
        <dbReference type="ChEBI" id="CHEBI:18420"/>
    </ligand>
</feature>
<dbReference type="RefSeq" id="WP_179479194.1">
    <property type="nucleotide sequence ID" value="NZ_JACCFW010000001.1"/>
</dbReference>
<dbReference type="AlphaFoldDB" id="A0A853DGC0"/>
<keyword evidence="5 8" id="KW-0460">Magnesium</keyword>
<dbReference type="HAMAP" id="MF_00101">
    <property type="entry name" value="AcpS"/>
    <property type="match status" value="1"/>
</dbReference>
<dbReference type="InterPro" id="IPR002582">
    <property type="entry name" value="ACPS"/>
</dbReference>
<dbReference type="SUPFAM" id="SSF56214">
    <property type="entry name" value="4'-phosphopantetheinyl transferase"/>
    <property type="match status" value="1"/>
</dbReference>
<protein>
    <recommendedName>
        <fullName evidence="8">Holo-[acyl-carrier-protein] synthase</fullName>
        <shortName evidence="8">Holo-ACP synthase</shortName>
        <ecNumber evidence="8">2.7.8.7</ecNumber>
    </recommendedName>
    <alternativeName>
        <fullName evidence="8">4'-phosphopantetheinyl transferase AcpS</fullName>
    </alternativeName>
</protein>
<comment type="caution">
    <text evidence="10">The sequence shown here is derived from an EMBL/GenBank/DDBJ whole genome shotgun (WGS) entry which is preliminary data.</text>
</comment>
<evidence type="ECO:0000256" key="3">
    <source>
        <dbReference type="ARBA" id="ARBA00022723"/>
    </source>
</evidence>
<accession>A0A853DGC0</accession>
<comment type="subcellular location">
    <subcellularLocation>
        <location evidence="8">Cytoplasm</location>
    </subcellularLocation>
</comment>
<dbReference type="Pfam" id="PF01648">
    <property type="entry name" value="ACPS"/>
    <property type="match status" value="1"/>
</dbReference>
<dbReference type="NCBIfam" id="TIGR00516">
    <property type="entry name" value="acpS"/>
    <property type="match status" value="1"/>
</dbReference>
<dbReference type="Gene3D" id="3.90.470.20">
    <property type="entry name" value="4'-phosphopantetheinyl transferase domain"/>
    <property type="match status" value="1"/>
</dbReference>
<keyword evidence="2 8" id="KW-0808">Transferase</keyword>
<dbReference type="InterPro" id="IPR008278">
    <property type="entry name" value="4-PPantetheinyl_Trfase_dom"/>
</dbReference>
<evidence type="ECO:0000313" key="11">
    <source>
        <dbReference type="Proteomes" id="UP000571817"/>
    </source>
</evidence>
<comment type="similarity">
    <text evidence="8">Belongs to the P-Pant transferase superfamily. AcpS family.</text>
</comment>
<keyword evidence="7 8" id="KW-0275">Fatty acid biosynthesis</keyword>
<evidence type="ECO:0000256" key="5">
    <source>
        <dbReference type="ARBA" id="ARBA00022842"/>
    </source>
</evidence>
<dbReference type="EC" id="2.7.8.7" evidence="8"/>
<evidence type="ECO:0000256" key="4">
    <source>
        <dbReference type="ARBA" id="ARBA00022832"/>
    </source>
</evidence>
<sequence length="116" mass="12212">MIVGVGVDVVEIARFARAVESTPALLTRLFAPSERDLPMHSLAGRFAAKEALAKALGAPGWLRWVDAVVIVDDAGAPSWVLTGTLQQRADELGVRATHLSISHDGGLATAMVVAEK</sequence>
<dbReference type="InterPro" id="IPR037143">
    <property type="entry name" value="4-PPantetheinyl_Trfase_dom_sf"/>
</dbReference>
<dbReference type="EMBL" id="JACCFW010000001">
    <property type="protein sequence ID" value="NYJ73750.1"/>
    <property type="molecule type" value="Genomic_DNA"/>
</dbReference>
<keyword evidence="1 8" id="KW-0444">Lipid biosynthesis</keyword>
<dbReference type="Proteomes" id="UP000571817">
    <property type="component" value="Unassembled WGS sequence"/>
</dbReference>
<comment type="catalytic activity">
    <reaction evidence="8">
        <text>apo-[ACP] + CoA = holo-[ACP] + adenosine 3',5'-bisphosphate + H(+)</text>
        <dbReference type="Rhea" id="RHEA:12068"/>
        <dbReference type="Rhea" id="RHEA-COMP:9685"/>
        <dbReference type="Rhea" id="RHEA-COMP:9690"/>
        <dbReference type="ChEBI" id="CHEBI:15378"/>
        <dbReference type="ChEBI" id="CHEBI:29999"/>
        <dbReference type="ChEBI" id="CHEBI:57287"/>
        <dbReference type="ChEBI" id="CHEBI:58343"/>
        <dbReference type="ChEBI" id="CHEBI:64479"/>
        <dbReference type="EC" id="2.7.8.7"/>
    </reaction>
</comment>
<comment type="cofactor">
    <cofactor evidence="8">
        <name>Mg(2+)</name>
        <dbReference type="ChEBI" id="CHEBI:18420"/>
    </cofactor>
</comment>
<organism evidence="10 11">
    <name type="scientific">Allobranchiibius huperziae</name>
    <dbReference type="NCBI Taxonomy" id="1874116"/>
    <lineage>
        <taxon>Bacteria</taxon>
        <taxon>Bacillati</taxon>
        <taxon>Actinomycetota</taxon>
        <taxon>Actinomycetes</taxon>
        <taxon>Micrococcales</taxon>
        <taxon>Dermacoccaceae</taxon>
        <taxon>Allobranchiibius</taxon>
    </lineage>
</organism>
<keyword evidence="11" id="KW-1185">Reference proteome</keyword>
<gene>
    <name evidence="8" type="primary">acpS</name>
    <name evidence="10" type="ORF">HNR15_000713</name>
</gene>
<evidence type="ECO:0000259" key="9">
    <source>
        <dbReference type="Pfam" id="PF01648"/>
    </source>
</evidence>
<evidence type="ECO:0000256" key="1">
    <source>
        <dbReference type="ARBA" id="ARBA00022516"/>
    </source>
</evidence>
<dbReference type="GO" id="GO:0005737">
    <property type="term" value="C:cytoplasm"/>
    <property type="evidence" value="ECO:0007669"/>
    <property type="project" value="UniProtKB-SubCell"/>
</dbReference>
<name>A0A853DGC0_9MICO</name>
<dbReference type="GO" id="GO:0000287">
    <property type="term" value="F:magnesium ion binding"/>
    <property type="evidence" value="ECO:0007669"/>
    <property type="project" value="UniProtKB-UniRule"/>
</dbReference>
<keyword evidence="6 8" id="KW-0443">Lipid metabolism</keyword>
<keyword evidence="3 8" id="KW-0479">Metal-binding</keyword>
<evidence type="ECO:0000256" key="7">
    <source>
        <dbReference type="ARBA" id="ARBA00023160"/>
    </source>
</evidence>
<dbReference type="GO" id="GO:0008897">
    <property type="term" value="F:holo-[acyl-carrier-protein] synthase activity"/>
    <property type="evidence" value="ECO:0007669"/>
    <property type="project" value="UniProtKB-UniRule"/>
</dbReference>
<evidence type="ECO:0000256" key="6">
    <source>
        <dbReference type="ARBA" id="ARBA00023098"/>
    </source>
</evidence>
<comment type="function">
    <text evidence="8">Transfers the 4'-phosphopantetheine moiety from coenzyme A to a Ser of acyl-carrier-protein.</text>
</comment>
<dbReference type="NCBIfam" id="TIGR00556">
    <property type="entry name" value="pantethn_trn"/>
    <property type="match status" value="1"/>
</dbReference>